<evidence type="ECO:0000256" key="4">
    <source>
        <dbReference type="ARBA" id="ARBA00022989"/>
    </source>
</evidence>
<sequence length="470" mass="48923">MDTNRSYRDVLRDRRLAGLLLGDLLANAGTGMIIVAMPVQTLSIHGSVPKAIAIGLVEAAPFLLSTLLALAVGLGRVRVPPRTLLIADCVLRSLTFTVLGVLAVTGRLTLPMLIGGLLFGAMFRMAGSSSRRLLATSMAGETGRFAVNGLLGLNTTFALYIVGPVLGGVIVASASAGVALFFDAGGALVLLVAVLASIPGQATSRRTRAALTRARAASTRARAASTRTQEALTRARATEDRAARQAPPEDRAGKQASPEDRAVTTAHAAGPESGWRILRRRPVAARLLVVEFFFNFFYMPIEVALPLYVQGRLDADASALGLMWGALGVGAFVGAALVNQLRNLPQRHVLIAIIGLWAMCPIALAFVDDLALALVVFGLGGLVWAPFTPVAYSYLQSGLRPDEQQQVVTLWTTGATVAAPLGLAVGGPLIEVAGSMGGLALSGGLTLLLLPIAALAVLRHASPRPSAETA</sequence>
<comment type="caution">
    <text evidence="8">The sequence shown here is derived from an EMBL/GenBank/DDBJ whole genome shotgun (WGS) entry which is preliminary data.</text>
</comment>
<accession>A0ABU0ZEX8</accession>
<feature type="compositionally biased region" description="Basic and acidic residues" evidence="6">
    <location>
        <begin position="236"/>
        <end position="262"/>
    </location>
</feature>
<feature type="transmembrane region" description="Helical" evidence="7">
    <location>
        <begin position="84"/>
        <end position="102"/>
    </location>
</feature>
<feature type="compositionally biased region" description="Low complexity" evidence="6">
    <location>
        <begin position="218"/>
        <end position="235"/>
    </location>
</feature>
<evidence type="ECO:0000256" key="7">
    <source>
        <dbReference type="SAM" id="Phobius"/>
    </source>
</evidence>
<dbReference type="InterPro" id="IPR011701">
    <property type="entry name" value="MFS"/>
</dbReference>
<dbReference type="PANTHER" id="PTHR23513:SF11">
    <property type="entry name" value="STAPHYLOFERRIN A TRANSPORTER"/>
    <property type="match status" value="1"/>
</dbReference>
<feature type="transmembrane region" description="Helical" evidence="7">
    <location>
        <begin position="350"/>
        <end position="367"/>
    </location>
</feature>
<dbReference type="InterPro" id="IPR036259">
    <property type="entry name" value="MFS_trans_sf"/>
</dbReference>
<dbReference type="Pfam" id="PF07690">
    <property type="entry name" value="MFS_1"/>
    <property type="match status" value="1"/>
</dbReference>
<dbReference type="Gene3D" id="1.20.1250.20">
    <property type="entry name" value="MFS general substrate transporter like domains"/>
    <property type="match status" value="1"/>
</dbReference>
<feature type="transmembrane region" description="Helical" evidence="7">
    <location>
        <begin position="436"/>
        <end position="458"/>
    </location>
</feature>
<feature type="transmembrane region" description="Helical" evidence="7">
    <location>
        <begin position="147"/>
        <end position="172"/>
    </location>
</feature>
<proteinExistence type="predicted"/>
<feature type="transmembrane region" description="Helical" evidence="7">
    <location>
        <begin position="16"/>
        <end position="39"/>
    </location>
</feature>
<feature type="transmembrane region" description="Helical" evidence="7">
    <location>
        <begin position="407"/>
        <end position="430"/>
    </location>
</feature>
<feature type="transmembrane region" description="Helical" evidence="7">
    <location>
        <begin position="178"/>
        <end position="198"/>
    </location>
</feature>
<feature type="transmembrane region" description="Helical" evidence="7">
    <location>
        <begin position="373"/>
        <end position="395"/>
    </location>
</feature>
<evidence type="ECO:0000313" key="8">
    <source>
        <dbReference type="EMBL" id="MDQ7905528.1"/>
    </source>
</evidence>
<keyword evidence="9" id="KW-1185">Reference proteome</keyword>
<feature type="region of interest" description="Disordered" evidence="6">
    <location>
        <begin position="218"/>
        <end position="268"/>
    </location>
</feature>
<feature type="transmembrane region" description="Helical" evidence="7">
    <location>
        <begin position="108"/>
        <end position="126"/>
    </location>
</feature>
<keyword evidence="5 7" id="KW-0472">Membrane</keyword>
<gene>
    <name evidence="8" type="ORF">RB614_13455</name>
</gene>
<dbReference type="SUPFAM" id="SSF103473">
    <property type="entry name" value="MFS general substrate transporter"/>
    <property type="match status" value="1"/>
</dbReference>
<feature type="transmembrane region" description="Helical" evidence="7">
    <location>
        <begin position="283"/>
        <end position="301"/>
    </location>
</feature>
<evidence type="ECO:0000313" key="9">
    <source>
        <dbReference type="Proteomes" id="UP001230908"/>
    </source>
</evidence>
<dbReference type="RefSeq" id="WP_308712802.1">
    <property type="nucleotide sequence ID" value="NZ_JAVHUY010000011.1"/>
</dbReference>
<keyword evidence="4 7" id="KW-1133">Transmembrane helix</keyword>
<feature type="transmembrane region" description="Helical" evidence="7">
    <location>
        <begin position="321"/>
        <end position="338"/>
    </location>
</feature>
<comment type="subcellular location">
    <subcellularLocation>
        <location evidence="1">Cell membrane</location>
        <topology evidence="1">Multi-pass membrane protein</topology>
    </subcellularLocation>
</comment>
<evidence type="ECO:0000256" key="2">
    <source>
        <dbReference type="ARBA" id="ARBA00022475"/>
    </source>
</evidence>
<feature type="transmembrane region" description="Helical" evidence="7">
    <location>
        <begin position="51"/>
        <end position="72"/>
    </location>
</feature>
<dbReference type="EMBL" id="JAVHUY010000011">
    <property type="protein sequence ID" value="MDQ7905528.1"/>
    <property type="molecule type" value="Genomic_DNA"/>
</dbReference>
<reference evidence="8 9" key="1">
    <citation type="submission" date="2023-08" db="EMBL/GenBank/DDBJ databases">
        <title>Phytohabitans sansha sp. nov., isolated from marine sediment.</title>
        <authorList>
            <person name="Zhao Y."/>
            <person name="Yi K."/>
        </authorList>
    </citation>
    <scope>NUCLEOTIDE SEQUENCE [LARGE SCALE GENOMIC DNA]</scope>
    <source>
        <strain evidence="8 9">ZYX-F-186</strain>
    </source>
</reference>
<evidence type="ECO:0000256" key="6">
    <source>
        <dbReference type="SAM" id="MobiDB-lite"/>
    </source>
</evidence>
<evidence type="ECO:0000256" key="5">
    <source>
        <dbReference type="ARBA" id="ARBA00023136"/>
    </source>
</evidence>
<keyword evidence="3 7" id="KW-0812">Transmembrane</keyword>
<dbReference type="PANTHER" id="PTHR23513">
    <property type="entry name" value="INTEGRAL MEMBRANE EFFLUX PROTEIN-RELATED"/>
    <property type="match status" value="1"/>
</dbReference>
<evidence type="ECO:0000256" key="1">
    <source>
        <dbReference type="ARBA" id="ARBA00004651"/>
    </source>
</evidence>
<protein>
    <submittedName>
        <fullName evidence="8">MFS transporter</fullName>
    </submittedName>
</protein>
<name>A0ABU0ZEX8_9ACTN</name>
<evidence type="ECO:0000256" key="3">
    <source>
        <dbReference type="ARBA" id="ARBA00022692"/>
    </source>
</evidence>
<dbReference type="Proteomes" id="UP001230908">
    <property type="component" value="Unassembled WGS sequence"/>
</dbReference>
<keyword evidence="2" id="KW-1003">Cell membrane</keyword>
<organism evidence="8 9">
    <name type="scientific">Phytohabitans maris</name>
    <dbReference type="NCBI Taxonomy" id="3071409"/>
    <lineage>
        <taxon>Bacteria</taxon>
        <taxon>Bacillati</taxon>
        <taxon>Actinomycetota</taxon>
        <taxon>Actinomycetes</taxon>
        <taxon>Micromonosporales</taxon>
        <taxon>Micromonosporaceae</taxon>
    </lineage>
</organism>